<evidence type="ECO:0000313" key="3">
    <source>
        <dbReference type="Proteomes" id="UP000291078"/>
    </source>
</evidence>
<gene>
    <name evidence="2" type="ORF">EV147_0077</name>
</gene>
<dbReference type="Proteomes" id="UP000291078">
    <property type="component" value="Unassembled WGS sequence"/>
</dbReference>
<protein>
    <submittedName>
        <fullName evidence="2">Uncharacterized protein</fullName>
    </submittedName>
</protein>
<feature type="compositionally biased region" description="Basic and acidic residues" evidence="1">
    <location>
        <begin position="143"/>
        <end position="152"/>
    </location>
</feature>
<accession>A0A4Q7S3P1</accession>
<feature type="region of interest" description="Disordered" evidence="1">
    <location>
        <begin position="1"/>
        <end position="20"/>
    </location>
</feature>
<reference evidence="2 3" key="1">
    <citation type="journal article" date="2015" name="Stand. Genomic Sci.">
        <title>Genomic Encyclopedia of Bacterial and Archaeal Type Strains, Phase III: the genomes of soil and plant-associated and newly described type strains.</title>
        <authorList>
            <person name="Whitman W.B."/>
            <person name="Woyke T."/>
            <person name="Klenk H.P."/>
            <person name="Zhou Y."/>
            <person name="Lilburn T.G."/>
            <person name="Beck B.J."/>
            <person name="De Vos P."/>
            <person name="Vandamme P."/>
            <person name="Eisen J.A."/>
            <person name="Garrity G."/>
            <person name="Hugenholtz P."/>
            <person name="Kyrpides N.C."/>
        </authorList>
    </citation>
    <scope>NUCLEOTIDE SEQUENCE [LARGE SCALE GENOMIC DNA]</scope>
    <source>
        <strain evidence="2 3">ASC-9842</strain>
    </source>
</reference>
<proteinExistence type="predicted"/>
<sequence>MHKTFAPTASAARPTGRVPLQPGMDAIDAAQRAPWRVRLGAAAMPLAALFLAACSSAPSVESSEAKQEVAQLNSGWQAERAKYMECVQDKADSGAKGKGTSRDVAAGAIDACKDQLKVMHDAFQSYLSAQMSSSHGQNSARQAADRVTTDTREKARTYLTRYVEVERYKAGQR</sequence>
<evidence type="ECO:0000256" key="1">
    <source>
        <dbReference type="SAM" id="MobiDB-lite"/>
    </source>
</evidence>
<feature type="region of interest" description="Disordered" evidence="1">
    <location>
        <begin position="132"/>
        <end position="152"/>
    </location>
</feature>
<keyword evidence="3" id="KW-1185">Reference proteome</keyword>
<comment type="caution">
    <text evidence="2">The sequence shown here is derived from an EMBL/GenBank/DDBJ whole genome shotgun (WGS) entry which is preliminary data.</text>
</comment>
<dbReference type="AlphaFoldDB" id="A0A4Q7S3P1"/>
<feature type="compositionally biased region" description="Polar residues" evidence="1">
    <location>
        <begin position="132"/>
        <end position="141"/>
    </location>
</feature>
<organism evidence="2 3">
    <name type="scientific">Cupriavidus agavae</name>
    <dbReference type="NCBI Taxonomy" id="1001822"/>
    <lineage>
        <taxon>Bacteria</taxon>
        <taxon>Pseudomonadati</taxon>
        <taxon>Pseudomonadota</taxon>
        <taxon>Betaproteobacteria</taxon>
        <taxon>Burkholderiales</taxon>
        <taxon>Burkholderiaceae</taxon>
        <taxon>Cupriavidus</taxon>
    </lineage>
</organism>
<name>A0A4Q7S3P1_9BURK</name>
<dbReference type="EMBL" id="SGXM01000001">
    <property type="protein sequence ID" value="RZT41091.1"/>
    <property type="molecule type" value="Genomic_DNA"/>
</dbReference>
<evidence type="ECO:0000313" key="2">
    <source>
        <dbReference type="EMBL" id="RZT41091.1"/>
    </source>
</evidence>